<comment type="function">
    <text evidence="9">Plays an essential role in type IV pili and type II pseudopili formation by proteolytically removing the leader sequence from substrate proteins and subsequently monomethylating the alpha-amino group of the newly exposed N-terminal phenylalanine.</text>
</comment>
<keyword evidence="7 10" id="KW-0472">Membrane</keyword>
<protein>
    <recommendedName>
        <fullName evidence="9">Prepilin leader peptidase/N-methyltransferase</fullName>
        <ecNumber evidence="9">2.1.1.-</ecNumber>
        <ecNumber evidence="9">3.4.23.43</ecNumber>
    </recommendedName>
</protein>
<evidence type="ECO:0000313" key="14">
    <source>
        <dbReference type="EMBL" id="MCW1931658.1"/>
    </source>
</evidence>
<comment type="subcellular location">
    <subcellularLocation>
        <location evidence="1">Cell inner membrane</location>
        <topology evidence="1">Multi-pass membrane protein</topology>
    </subcellularLocation>
    <subcellularLocation>
        <location evidence="9">Cell membrane</location>
        <topology evidence="9">Multi-pass membrane protein</topology>
    </subcellularLocation>
</comment>
<reference evidence="14 15" key="1">
    <citation type="submission" date="2022-10" db="EMBL/GenBank/DDBJ databases">
        <title>Pararhodobacter sp. nov., isolated from marine algae.</title>
        <authorList>
            <person name="Choi B.J."/>
            <person name="Kim J.M."/>
            <person name="Lee J.K."/>
            <person name="Choi D.G."/>
            <person name="Jeon C.O."/>
        </authorList>
    </citation>
    <scope>NUCLEOTIDE SEQUENCE [LARGE SCALE GENOMIC DNA]</scope>
    <source>
        <strain evidence="14 15">ZQ420</strain>
    </source>
</reference>
<evidence type="ECO:0000256" key="11">
    <source>
        <dbReference type="SAM" id="SignalP"/>
    </source>
</evidence>
<keyword evidence="9" id="KW-0378">Hydrolase</keyword>
<dbReference type="PANTHER" id="PTHR30487">
    <property type="entry name" value="TYPE 4 PREPILIN-LIKE PROTEINS LEADER PEPTIDE-PROCESSING ENZYME"/>
    <property type="match status" value="1"/>
</dbReference>
<comment type="similarity">
    <text evidence="2 8">Belongs to the peptidase A24 family.</text>
</comment>
<sequence length="254" mass="26708">MSIMVLLALLGAAMGSFAALAAERLLRGEPLALARSRCVACNTTLRARDLVPLLSYPLLRGRCGHCNARIPPVLWQAELTGLVMGAAAAWVAPDPARALLLAAWMWSLLALALADLRRFRLPEPLMALTAALGLALALVGDGTGWPDLSERLTTALWGAALGGGAFWLVRTLYNWRTGREGMGLGDVLLIAALGLALGPVRLPLVVLFAAGTALTLALLRARRKGRSLRRLGRLPFGAALALAGALVAVLPSAY</sequence>
<evidence type="ECO:0000256" key="10">
    <source>
        <dbReference type="SAM" id="Phobius"/>
    </source>
</evidence>
<organism evidence="14 15">
    <name type="scientific">Pararhodobacter zhoushanensis</name>
    <dbReference type="NCBI Taxonomy" id="2479545"/>
    <lineage>
        <taxon>Bacteria</taxon>
        <taxon>Pseudomonadati</taxon>
        <taxon>Pseudomonadota</taxon>
        <taxon>Alphaproteobacteria</taxon>
        <taxon>Rhodobacterales</taxon>
        <taxon>Paracoccaceae</taxon>
        <taxon>Pararhodobacter</taxon>
    </lineage>
</organism>
<feature type="transmembrane region" description="Helical" evidence="10">
    <location>
        <begin position="151"/>
        <end position="169"/>
    </location>
</feature>
<feature type="signal peptide" evidence="11">
    <location>
        <begin position="1"/>
        <end position="21"/>
    </location>
</feature>
<keyword evidence="11" id="KW-0732">Signal</keyword>
<evidence type="ECO:0000256" key="8">
    <source>
        <dbReference type="RuleBase" id="RU003793"/>
    </source>
</evidence>
<dbReference type="EC" id="2.1.1.-" evidence="9"/>
<keyword evidence="15" id="KW-1185">Reference proteome</keyword>
<comment type="catalytic activity">
    <reaction evidence="9">
        <text>Typically cleaves a -Gly-|-Phe- bond to release an N-terminal, basic peptide of 5-8 residues from type IV prepilin, and then N-methylates the new N-terminal amino group, the methyl donor being S-adenosyl-L-methionine.</text>
        <dbReference type="EC" id="3.4.23.43"/>
    </reaction>
</comment>
<dbReference type="Pfam" id="PF01478">
    <property type="entry name" value="Peptidase_A24"/>
    <property type="match status" value="1"/>
</dbReference>
<comment type="caution">
    <text evidence="14">The sequence shown here is derived from an EMBL/GenBank/DDBJ whole genome shotgun (WGS) entry which is preliminary data.</text>
</comment>
<keyword evidence="9" id="KW-0511">Multifunctional enzyme</keyword>
<dbReference type="InterPro" id="IPR050882">
    <property type="entry name" value="Prepilin_peptidase/N-MTase"/>
</dbReference>
<dbReference type="EMBL" id="JAPDFL010000001">
    <property type="protein sequence ID" value="MCW1931658.1"/>
    <property type="molecule type" value="Genomic_DNA"/>
</dbReference>
<dbReference type="InterPro" id="IPR014032">
    <property type="entry name" value="Peptidase_A24A_bac"/>
</dbReference>
<keyword evidence="4" id="KW-0997">Cell inner membrane</keyword>
<dbReference type="RefSeq" id="WP_264504752.1">
    <property type="nucleotide sequence ID" value="NZ_JAPDFL010000001.1"/>
</dbReference>
<evidence type="ECO:0000256" key="3">
    <source>
        <dbReference type="ARBA" id="ARBA00022475"/>
    </source>
</evidence>
<evidence type="ECO:0000256" key="4">
    <source>
        <dbReference type="ARBA" id="ARBA00022519"/>
    </source>
</evidence>
<evidence type="ECO:0000259" key="12">
    <source>
        <dbReference type="Pfam" id="PF01478"/>
    </source>
</evidence>
<keyword evidence="3" id="KW-1003">Cell membrane</keyword>
<keyword evidence="9" id="KW-0645">Protease</keyword>
<feature type="domain" description="Prepilin peptidase A24 N-terminal" evidence="13">
    <location>
        <begin position="9"/>
        <end position="90"/>
    </location>
</feature>
<dbReference type="InterPro" id="IPR000045">
    <property type="entry name" value="Prepilin_IV_endopep_pep"/>
</dbReference>
<feature type="transmembrane region" description="Helical" evidence="10">
    <location>
        <begin position="96"/>
        <end position="113"/>
    </location>
</feature>
<evidence type="ECO:0000256" key="5">
    <source>
        <dbReference type="ARBA" id="ARBA00022692"/>
    </source>
</evidence>
<evidence type="ECO:0000259" key="13">
    <source>
        <dbReference type="Pfam" id="PF06750"/>
    </source>
</evidence>
<keyword evidence="9" id="KW-0489">Methyltransferase</keyword>
<feature type="domain" description="Prepilin type IV endopeptidase peptidase" evidence="12">
    <location>
        <begin position="104"/>
        <end position="217"/>
    </location>
</feature>
<dbReference type="Gene3D" id="1.20.120.1220">
    <property type="match status" value="1"/>
</dbReference>
<evidence type="ECO:0000256" key="1">
    <source>
        <dbReference type="ARBA" id="ARBA00004429"/>
    </source>
</evidence>
<dbReference type="InterPro" id="IPR010627">
    <property type="entry name" value="Prepilin_pept_A24_N"/>
</dbReference>
<dbReference type="PRINTS" id="PR00864">
    <property type="entry name" value="PREPILNPTASE"/>
</dbReference>
<name>A0ABT3GVV9_9RHOB</name>
<gene>
    <name evidence="14" type="ORF">OKW52_05130</name>
</gene>
<keyword evidence="9" id="KW-0808">Transferase</keyword>
<feature type="chain" id="PRO_5046547102" description="Prepilin leader peptidase/N-methyltransferase" evidence="11">
    <location>
        <begin position="22"/>
        <end position="254"/>
    </location>
</feature>
<evidence type="ECO:0000256" key="2">
    <source>
        <dbReference type="ARBA" id="ARBA00005801"/>
    </source>
</evidence>
<keyword evidence="5 9" id="KW-0812">Transmembrane</keyword>
<feature type="transmembrane region" description="Helical" evidence="10">
    <location>
        <begin position="125"/>
        <end position="145"/>
    </location>
</feature>
<proteinExistence type="inferred from homology"/>
<keyword evidence="6 10" id="KW-1133">Transmembrane helix</keyword>
<evidence type="ECO:0000313" key="15">
    <source>
        <dbReference type="Proteomes" id="UP001208938"/>
    </source>
</evidence>
<feature type="transmembrane region" description="Helical" evidence="10">
    <location>
        <begin position="181"/>
        <end position="198"/>
    </location>
</feature>
<evidence type="ECO:0000256" key="7">
    <source>
        <dbReference type="ARBA" id="ARBA00023136"/>
    </source>
</evidence>
<dbReference type="Proteomes" id="UP001208938">
    <property type="component" value="Unassembled WGS sequence"/>
</dbReference>
<evidence type="ECO:0000256" key="6">
    <source>
        <dbReference type="ARBA" id="ARBA00022989"/>
    </source>
</evidence>
<accession>A0ABT3GVV9</accession>
<feature type="transmembrane region" description="Helical" evidence="10">
    <location>
        <begin position="204"/>
        <end position="222"/>
    </location>
</feature>
<dbReference type="EC" id="3.4.23.43" evidence="9"/>
<evidence type="ECO:0000256" key="9">
    <source>
        <dbReference type="RuleBase" id="RU003794"/>
    </source>
</evidence>
<dbReference type="Pfam" id="PF06750">
    <property type="entry name" value="A24_N_bact"/>
    <property type="match status" value="1"/>
</dbReference>
<feature type="transmembrane region" description="Helical" evidence="10">
    <location>
        <begin position="234"/>
        <end position="253"/>
    </location>
</feature>
<dbReference type="PANTHER" id="PTHR30487:SF0">
    <property type="entry name" value="PREPILIN LEADER PEPTIDASE_N-METHYLTRANSFERASE-RELATED"/>
    <property type="match status" value="1"/>
</dbReference>